<reference evidence="1" key="1">
    <citation type="submission" date="2021-12" db="EMBL/GenBank/DDBJ databases">
        <authorList>
            <person name="Zaccaron A."/>
            <person name="Stergiopoulos I."/>
        </authorList>
    </citation>
    <scope>NUCLEOTIDE SEQUENCE</scope>
    <source>
        <strain evidence="1">Race5_Kim</strain>
    </source>
</reference>
<dbReference type="RefSeq" id="XP_047760983.1">
    <property type="nucleotide sequence ID" value="XM_047904222.1"/>
</dbReference>
<dbReference type="GeneID" id="71984952"/>
<dbReference type="AlphaFoldDB" id="A0A9Q8LFU6"/>
<keyword evidence="2" id="KW-1185">Reference proteome</keyword>
<accession>A0A9Q8LFU6</accession>
<organism evidence="1 2">
    <name type="scientific">Passalora fulva</name>
    <name type="common">Tomato leaf mold</name>
    <name type="synonym">Cladosporium fulvum</name>
    <dbReference type="NCBI Taxonomy" id="5499"/>
    <lineage>
        <taxon>Eukaryota</taxon>
        <taxon>Fungi</taxon>
        <taxon>Dikarya</taxon>
        <taxon>Ascomycota</taxon>
        <taxon>Pezizomycotina</taxon>
        <taxon>Dothideomycetes</taxon>
        <taxon>Dothideomycetidae</taxon>
        <taxon>Mycosphaerellales</taxon>
        <taxon>Mycosphaerellaceae</taxon>
        <taxon>Fulvia</taxon>
    </lineage>
</organism>
<name>A0A9Q8LFU6_PASFU</name>
<dbReference type="EMBL" id="CP090166">
    <property type="protein sequence ID" value="UJO16617.1"/>
    <property type="molecule type" value="Genomic_DNA"/>
</dbReference>
<dbReference type="KEGG" id="ffu:CLAFUR5_05074"/>
<protein>
    <submittedName>
        <fullName evidence="1">Uncharacterized protein</fullName>
    </submittedName>
</protein>
<evidence type="ECO:0000313" key="1">
    <source>
        <dbReference type="EMBL" id="UJO16617.1"/>
    </source>
</evidence>
<evidence type="ECO:0000313" key="2">
    <source>
        <dbReference type="Proteomes" id="UP000756132"/>
    </source>
</evidence>
<proteinExistence type="predicted"/>
<reference evidence="1" key="2">
    <citation type="journal article" date="2022" name="Microb. Genom.">
        <title>A chromosome-scale genome assembly of the tomato pathogen Cladosporium fulvum reveals a compartmentalized genome architecture and the presence of a dispensable chromosome.</title>
        <authorList>
            <person name="Zaccaron A.Z."/>
            <person name="Chen L.H."/>
            <person name="Samaras A."/>
            <person name="Stergiopoulos I."/>
        </authorList>
    </citation>
    <scope>NUCLEOTIDE SEQUENCE</scope>
    <source>
        <strain evidence="1">Race5_Kim</strain>
    </source>
</reference>
<gene>
    <name evidence="1" type="ORF">CLAFUR5_05074</name>
</gene>
<dbReference type="Proteomes" id="UP000756132">
    <property type="component" value="Chromosome 4"/>
</dbReference>
<sequence>MTLGARGPPKVYCSDTSSGSYILDAVQQFFQLGDEVRKSHASEIQRPHGFGVDHFSSKRQLFLREKALTVRGWRQREPEEYGWVRLNPAQKGREEDASAWCFVSHEGRWKRFSEYKQHREEEQHSKLW</sequence>